<dbReference type="EMBL" id="CM047736">
    <property type="protein sequence ID" value="KAJ0052486.1"/>
    <property type="molecule type" value="Genomic_DNA"/>
</dbReference>
<sequence>MAGKEADLKKIELRVSVSCCDGCKRKVKKALQGVEGVLKTEIDPLQPKVTALGNVDPKILIKKLLKAGKQAELWSNGNQNAAKEKKVVVDKPTSEEKIISKPECEQAKSSDSCAKTTDKDKASKIGGDGNGDKTIKKDEQYKAKEITGNSSTPEVTKNENFIPTKPEMNGIIYPNTLNDAGNLRTNNQCCYMVEAHPMAIPYYAIPSYTTHPLPPTCFAQQYYCPERPVFHPSFLAPATRVEDYFSDDNTVGCSVM</sequence>
<organism evidence="1 2">
    <name type="scientific">Pistacia integerrima</name>
    <dbReference type="NCBI Taxonomy" id="434235"/>
    <lineage>
        <taxon>Eukaryota</taxon>
        <taxon>Viridiplantae</taxon>
        <taxon>Streptophyta</taxon>
        <taxon>Embryophyta</taxon>
        <taxon>Tracheophyta</taxon>
        <taxon>Spermatophyta</taxon>
        <taxon>Magnoliopsida</taxon>
        <taxon>eudicotyledons</taxon>
        <taxon>Gunneridae</taxon>
        <taxon>Pentapetalae</taxon>
        <taxon>rosids</taxon>
        <taxon>malvids</taxon>
        <taxon>Sapindales</taxon>
        <taxon>Anacardiaceae</taxon>
        <taxon>Pistacia</taxon>
    </lineage>
</organism>
<keyword evidence="2" id="KW-1185">Reference proteome</keyword>
<name>A0ACC0ZI89_9ROSI</name>
<accession>A0ACC0ZI89</accession>
<evidence type="ECO:0000313" key="2">
    <source>
        <dbReference type="Proteomes" id="UP001163603"/>
    </source>
</evidence>
<gene>
    <name evidence="1" type="ORF">Pint_02470</name>
</gene>
<comment type="caution">
    <text evidence="1">The sequence shown here is derived from an EMBL/GenBank/DDBJ whole genome shotgun (WGS) entry which is preliminary data.</text>
</comment>
<proteinExistence type="predicted"/>
<protein>
    <submittedName>
        <fullName evidence="1">Uncharacterized protein</fullName>
    </submittedName>
</protein>
<evidence type="ECO:0000313" key="1">
    <source>
        <dbReference type="EMBL" id="KAJ0052486.1"/>
    </source>
</evidence>
<reference evidence="2" key="1">
    <citation type="journal article" date="2023" name="G3 (Bethesda)">
        <title>Genome assembly and association tests identify interacting loci associated with vigor, precocity, and sex in interspecific pistachio rootstocks.</title>
        <authorList>
            <person name="Palmer W."/>
            <person name="Jacygrad E."/>
            <person name="Sagayaradj S."/>
            <person name="Cavanaugh K."/>
            <person name="Han R."/>
            <person name="Bertier L."/>
            <person name="Beede B."/>
            <person name="Kafkas S."/>
            <person name="Golino D."/>
            <person name="Preece J."/>
            <person name="Michelmore R."/>
        </authorList>
    </citation>
    <scope>NUCLEOTIDE SEQUENCE [LARGE SCALE GENOMIC DNA]</scope>
</reference>
<dbReference type="Proteomes" id="UP001163603">
    <property type="component" value="Chromosome 1"/>
</dbReference>